<dbReference type="Proteomes" id="UP000324222">
    <property type="component" value="Unassembled WGS sequence"/>
</dbReference>
<keyword evidence="2" id="KW-1185">Reference proteome</keyword>
<dbReference type="AlphaFoldDB" id="A0A5B7DY18"/>
<comment type="caution">
    <text evidence="1">The sequence shown here is derived from an EMBL/GenBank/DDBJ whole genome shotgun (WGS) entry which is preliminary data.</text>
</comment>
<proteinExistence type="predicted"/>
<evidence type="ECO:0000313" key="2">
    <source>
        <dbReference type="Proteomes" id="UP000324222"/>
    </source>
</evidence>
<evidence type="ECO:0000313" key="1">
    <source>
        <dbReference type="EMBL" id="MPC26225.1"/>
    </source>
</evidence>
<reference evidence="1 2" key="1">
    <citation type="submission" date="2019-05" db="EMBL/GenBank/DDBJ databases">
        <title>Another draft genome of Portunus trituberculatus and its Hox gene families provides insights of decapod evolution.</title>
        <authorList>
            <person name="Jeong J.-H."/>
            <person name="Song I."/>
            <person name="Kim S."/>
            <person name="Choi T."/>
            <person name="Kim D."/>
            <person name="Ryu S."/>
            <person name="Kim W."/>
        </authorList>
    </citation>
    <scope>NUCLEOTIDE SEQUENCE [LARGE SCALE GENOMIC DNA]</scope>
    <source>
        <tissue evidence="1">Muscle</tissue>
    </source>
</reference>
<organism evidence="1 2">
    <name type="scientific">Portunus trituberculatus</name>
    <name type="common">Swimming crab</name>
    <name type="synonym">Neptunus trituberculatus</name>
    <dbReference type="NCBI Taxonomy" id="210409"/>
    <lineage>
        <taxon>Eukaryota</taxon>
        <taxon>Metazoa</taxon>
        <taxon>Ecdysozoa</taxon>
        <taxon>Arthropoda</taxon>
        <taxon>Crustacea</taxon>
        <taxon>Multicrustacea</taxon>
        <taxon>Malacostraca</taxon>
        <taxon>Eumalacostraca</taxon>
        <taxon>Eucarida</taxon>
        <taxon>Decapoda</taxon>
        <taxon>Pleocyemata</taxon>
        <taxon>Brachyura</taxon>
        <taxon>Eubrachyura</taxon>
        <taxon>Portunoidea</taxon>
        <taxon>Portunidae</taxon>
        <taxon>Portuninae</taxon>
        <taxon>Portunus</taxon>
    </lineage>
</organism>
<protein>
    <submittedName>
        <fullName evidence="1">Uncharacterized protein</fullName>
    </submittedName>
</protein>
<gene>
    <name evidence="1" type="ORF">E2C01_019361</name>
</gene>
<sequence length="183" mass="20412">MTSNLASCIAMSSPGDWLQSEEKEMHATNKMYIILFTCAFGHCSDPVQMVKYCVELVGHNQIPETCQTWRNSGTGHGKSRKPSFADISLLLGIVVHGAPDECTVTFLAEKDLVRAAGHVAPVVRRGRHEDHRQGHPWNEEVDRHHIEPVKQPLVLPTVPDLFQHLQYTAHVRQGCLRDCCGAP</sequence>
<name>A0A5B7DY18_PORTR</name>
<dbReference type="EMBL" id="VSRR010001573">
    <property type="protein sequence ID" value="MPC26225.1"/>
    <property type="molecule type" value="Genomic_DNA"/>
</dbReference>
<accession>A0A5B7DY18</accession>